<protein>
    <recommendedName>
        <fullName evidence="3">Thiazole-containing bacteriocin maturation protein</fullName>
    </recommendedName>
</protein>
<reference evidence="1" key="1">
    <citation type="submission" date="2021-06" db="EMBL/GenBank/DDBJ databases">
        <authorList>
            <person name="Criscuolo A."/>
        </authorList>
    </citation>
    <scope>NUCLEOTIDE SEQUENCE</scope>
    <source>
        <strain evidence="1">CIP111600</strain>
    </source>
</reference>
<organism evidence="1 2">
    <name type="scientific">Paenibacillus solanacearum</name>
    <dbReference type="NCBI Taxonomy" id="2048548"/>
    <lineage>
        <taxon>Bacteria</taxon>
        <taxon>Bacillati</taxon>
        <taxon>Bacillota</taxon>
        <taxon>Bacilli</taxon>
        <taxon>Bacillales</taxon>
        <taxon>Paenibacillaceae</taxon>
        <taxon>Paenibacillus</taxon>
    </lineage>
</organism>
<keyword evidence="2" id="KW-1185">Reference proteome</keyword>
<dbReference type="RefSeq" id="WP_218095940.1">
    <property type="nucleotide sequence ID" value="NZ_CAJVAS010000059.1"/>
</dbReference>
<gene>
    <name evidence="1" type="ORF">PAESOLCIP111_06279</name>
</gene>
<sequence length="514" mass="55308">MSVQETEEAGVLAIGSGPMLLSLVKAWFESGASRLAVCVTGSQPADAAVLSQLGEDARRGGKEALLQIATASDGGERDWRTLVRPYSFVLYVSSSGDVEELRQLQHACAAEGKSMLPAVVLQGIGMAGPLLRPDGSGLWESAWRRLHSSVFPADETPRPCYESALALLSYMLVHEWQLVTAGAKEPNCVDACYVMELDAFTGSWHPVLPHPLASGLEAVRPAAFELGLEADLDPAEPEAWFAALQRLTSPVTGVFHAWEEADLIQLPLAQCLVQPVDPLAEGAAGLLPPLVRSGLTHEEARRESGLAGLEAYARRMLPLFFPERPASRLGHIGIGAGCTAAEAMGRGLVDCLSRMWNRRQASARRRASPIRCTQIEDARCRYYWQALQLTGGDPRIVSGEPLFGFPVLWVNSGSSWYGSVELHATLALRRSLQKALARTDAAASGPDIVSEPPEQAVAFGGVESLTHAALLRSAVRQLEHTGKRLELFDLRNESYLGTGPFVTYAVAIGEEGSP</sequence>
<evidence type="ECO:0000313" key="2">
    <source>
        <dbReference type="Proteomes" id="UP000693672"/>
    </source>
</evidence>
<dbReference type="AlphaFoldDB" id="A0A916KA38"/>
<evidence type="ECO:0008006" key="3">
    <source>
        <dbReference type="Google" id="ProtNLM"/>
    </source>
</evidence>
<name>A0A916KA38_9BACL</name>
<dbReference type="Proteomes" id="UP000693672">
    <property type="component" value="Unassembled WGS sequence"/>
</dbReference>
<proteinExistence type="predicted"/>
<evidence type="ECO:0000313" key="1">
    <source>
        <dbReference type="EMBL" id="CAG7651264.1"/>
    </source>
</evidence>
<comment type="caution">
    <text evidence="1">The sequence shown here is derived from an EMBL/GenBank/DDBJ whole genome shotgun (WGS) entry which is preliminary data.</text>
</comment>
<dbReference type="EMBL" id="CAJVAS010000059">
    <property type="protein sequence ID" value="CAG7651264.1"/>
    <property type="molecule type" value="Genomic_DNA"/>
</dbReference>
<accession>A0A916KA38</accession>